<gene>
    <name evidence="2" type="ORF">C8N29_11085</name>
</gene>
<dbReference type="InterPro" id="IPR023393">
    <property type="entry name" value="START-like_dom_sf"/>
</dbReference>
<protein>
    <submittedName>
        <fullName evidence="2">Polyketide cyclase/dehydrase/lipid transport protein</fullName>
    </submittedName>
</protein>
<evidence type="ECO:0000313" key="2">
    <source>
        <dbReference type="EMBL" id="PTQ88936.1"/>
    </source>
</evidence>
<proteinExistence type="predicted"/>
<keyword evidence="3" id="KW-1185">Reference proteome</keyword>
<dbReference type="AlphaFoldDB" id="A0A2T5IY76"/>
<feature type="chain" id="PRO_5015508022" evidence="1">
    <location>
        <begin position="21"/>
        <end position="215"/>
    </location>
</feature>
<evidence type="ECO:0000256" key="1">
    <source>
        <dbReference type="SAM" id="SignalP"/>
    </source>
</evidence>
<sequence length="215" mass="24750">MPFLFVILLSLLSLCNIAWASDWQLSKTDNKRQIQVYTRSQESSPYDEFYAKTVVAQPIDTVVAVLSDVSAWPQWLARLKLVKVLEKKPNQFWLYSVYKLPYPFVERDAILHTLLMREPKTGVVRVEVEALANYTLSLPIEVKRVRMTNLQSTWRLTPLAKGGTLIELSGRGEPEGLMPALIFNYNLADEPQQTLRLLRQMLLRPQYQTGLKKPS</sequence>
<dbReference type="PIRSF" id="PIRSF039033">
    <property type="entry name" value="START_dom"/>
    <property type="match status" value="1"/>
</dbReference>
<organism evidence="2 3">
    <name type="scientific">Agitococcus lubricus</name>
    <dbReference type="NCBI Taxonomy" id="1077255"/>
    <lineage>
        <taxon>Bacteria</taxon>
        <taxon>Pseudomonadati</taxon>
        <taxon>Pseudomonadota</taxon>
        <taxon>Gammaproteobacteria</taxon>
        <taxon>Moraxellales</taxon>
        <taxon>Moraxellaceae</taxon>
        <taxon>Agitococcus</taxon>
    </lineage>
</organism>
<evidence type="ECO:0000313" key="3">
    <source>
        <dbReference type="Proteomes" id="UP000244223"/>
    </source>
</evidence>
<dbReference type="SUPFAM" id="SSF55961">
    <property type="entry name" value="Bet v1-like"/>
    <property type="match status" value="1"/>
</dbReference>
<keyword evidence="1" id="KW-0732">Signal</keyword>
<dbReference type="OrthoDB" id="5734556at2"/>
<dbReference type="EMBL" id="QAON01000010">
    <property type="protein sequence ID" value="PTQ88936.1"/>
    <property type="molecule type" value="Genomic_DNA"/>
</dbReference>
<feature type="signal peptide" evidence="1">
    <location>
        <begin position="1"/>
        <end position="20"/>
    </location>
</feature>
<dbReference type="RefSeq" id="WP_107866096.1">
    <property type="nucleotide sequence ID" value="NZ_QAON01000010.1"/>
</dbReference>
<dbReference type="InterPro" id="IPR028347">
    <property type="entry name" value="START_dom_prot"/>
</dbReference>
<dbReference type="InterPro" id="IPR019587">
    <property type="entry name" value="Polyketide_cyclase/dehydratase"/>
</dbReference>
<name>A0A2T5IY76_9GAMM</name>
<dbReference type="Gene3D" id="3.30.530.20">
    <property type="match status" value="1"/>
</dbReference>
<accession>A0A2T5IY76</accession>
<dbReference type="Proteomes" id="UP000244223">
    <property type="component" value="Unassembled WGS sequence"/>
</dbReference>
<comment type="caution">
    <text evidence="2">The sequence shown here is derived from an EMBL/GenBank/DDBJ whole genome shotgun (WGS) entry which is preliminary data.</text>
</comment>
<dbReference type="Pfam" id="PF10604">
    <property type="entry name" value="Polyketide_cyc2"/>
    <property type="match status" value="1"/>
</dbReference>
<reference evidence="2 3" key="1">
    <citation type="submission" date="2018-04" db="EMBL/GenBank/DDBJ databases">
        <title>Genomic Encyclopedia of Archaeal and Bacterial Type Strains, Phase II (KMG-II): from individual species to whole genera.</title>
        <authorList>
            <person name="Goeker M."/>
        </authorList>
    </citation>
    <scope>NUCLEOTIDE SEQUENCE [LARGE SCALE GENOMIC DNA]</scope>
    <source>
        <strain evidence="2 3">DSM 5822</strain>
    </source>
</reference>